<evidence type="ECO:0000313" key="2">
    <source>
        <dbReference type="EMBL" id="TWT80123.1"/>
    </source>
</evidence>
<accession>A0A5C5Z0A6</accession>
<organism evidence="2 3">
    <name type="scientific">Novipirellula herctigrandis</name>
    <dbReference type="NCBI Taxonomy" id="2527986"/>
    <lineage>
        <taxon>Bacteria</taxon>
        <taxon>Pseudomonadati</taxon>
        <taxon>Planctomycetota</taxon>
        <taxon>Planctomycetia</taxon>
        <taxon>Pirellulales</taxon>
        <taxon>Pirellulaceae</taxon>
        <taxon>Novipirellula</taxon>
    </lineage>
</organism>
<evidence type="ECO:0000313" key="3">
    <source>
        <dbReference type="Proteomes" id="UP000315010"/>
    </source>
</evidence>
<evidence type="ECO:0000256" key="1">
    <source>
        <dbReference type="SAM" id="MobiDB-lite"/>
    </source>
</evidence>
<dbReference type="Proteomes" id="UP000315010">
    <property type="component" value="Unassembled WGS sequence"/>
</dbReference>
<keyword evidence="3" id="KW-1185">Reference proteome</keyword>
<sequence length="93" mass="9907">MANPRVITMEPDASAYRRMVADSNFISRWALAHGSRDRMGPANGRVIATEPDASACRLTGTGYESNQPMGASPRFPRSGCDGKPAGDHNGTGR</sequence>
<reference evidence="2 3" key="1">
    <citation type="submission" date="2019-02" db="EMBL/GenBank/DDBJ databases">
        <title>Deep-cultivation of Planctomycetes and their phenomic and genomic characterization uncovers novel biology.</title>
        <authorList>
            <person name="Wiegand S."/>
            <person name="Jogler M."/>
            <person name="Boedeker C."/>
            <person name="Pinto D."/>
            <person name="Vollmers J."/>
            <person name="Rivas-Marin E."/>
            <person name="Kohn T."/>
            <person name="Peeters S.H."/>
            <person name="Heuer A."/>
            <person name="Rast P."/>
            <person name="Oberbeckmann S."/>
            <person name="Bunk B."/>
            <person name="Jeske O."/>
            <person name="Meyerdierks A."/>
            <person name="Storesund J.E."/>
            <person name="Kallscheuer N."/>
            <person name="Luecker S."/>
            <person name="Lage O.M."/>
            <person name="Pohl T."/>
            <person name="Merkel B.J."/>
            <person name="Hornburger P."/>
            <person name="Mueller R.-W."/>
            <person name="Bruemmer F."/>
            <person name="Labrenz M."/>
            <person name="Spormann A.M."/>
            <person name="Op Den Camp H."/>
            <person name="Overmann J."/>
            <person name="Amann R."/>
            <person name="Jetten M.S.M."/>
            <person name="Mascher T."/>
            <person name="Medema M.H."/>
            <person name="Devos D.P."/>
            <person name="Kaster A.-K."/>
            <person name="Ovreas L."/>
            <person name="Rohde M."/>
            <person name="Galperin M.Y."/>
            <person name="Jogler C."/>
        </authorList>
    </citation>
    <scope>NUCLEOTIDE SEQUENCE [LARGE SCALE GENOMIC DNA]</scope>
    <source>
        <strain evidence="2 3">CA13</strain>
    </source>
</reference>
<proteinExistence type="predicted"/>
<gene>
    <name evidence="2" type="ORF">CA13_15360</name>
</gene>
<dbReference type="EMBL" id="SJPJ01000001">
    <property type="protein sequence ID" value="TWT80123.1"/>
    <property type="molecule type" value="Genomic_DNA"/>
</dbReference>
<dbReference type="AlphaFoldDB" id="A0A5C5Z0A6"/>
<name>A0A5C5Z0A6_9BACT</name>
<comment type="caution">
    <text evidence="2">The sequence shown here is derived from an EMBL/GenBank/DDBJ whole genome shotgun (WGS) entry which is preliminary data.</text>
</comment>
<feature type="region of interest" description="Disordered" evidence="1">
    <location>
        <begin position="60"/>
        <end position="93"/>
    </location>
</feature>
<protein>
    <submittedName>
        <fullName evidence="2">Uncharacterized protein</fullName>
    </submittedName>
</protein>